<keyword evidence="8" id="KW-1185">Reference proteome</keyword>
<dbReference type="RefSeq" id="WP_021779946.1">
    <property type="nucleotide sequence ID" value="NZ_BATA01000016.1"/>
</dbReference>
<evidence type="ECO:0000313" key="7">
    <source>
        <dbReference type="EMBL" id="GAD52189.1"/>
    </source>
</evidence>
<dbReference type="Pfam" id="PF00488">
    <property type="entry name" value="MutS_V"/>
    <property type="match status" value="1"/>
</dbReference>
<name>U3A3G1_9EURY</name>
<accession>U3A3G1</accession>
<dbReference type="HAMAP" id="MF_00971">
    <property type="entry name" value="MutS2_archaea"/>
    <property type="match status" value="1"/>
</dbReference>
<evidence type="ECO:0000259" key="6">
    <source>
        <dbReference type="SMART" id="SM00534"/>
    </source>
</evidence>
<keyword evidence="4" id="KW-0378">Hydrolase</keyword>
<keyword evidence="1 4" id="KW-0547">Nucleotide-binding</keyword>
<dbReference type="Proteomes" id="UP000016986">
    <property type="component" value="Unassembled WGS sequence"/>
</dbReference>
<dbReference type="FunFam" id="3.40.50.300:FF:002865">
    <property type="entry name" value="DNA-binding protein MutS2"/>
    <property type="match status" value="1"/>
</dbReference>
<dbReference type="GO" id="GO:0006298">
    <property type="term" value="P:mismatch repair"/>
    <property type="evidence" value="ECO:0007669"/>
    <property type="project" value="InterPro"/>
</dbReference>
<proteinExistence type="inferred from homology"/>
<organism evidence="7 8">
    <name type="scientific">Halarchaeum acidiphilum MH1-52-1</name>
    <dbReference type="NCBI Taxonomy" id="1261545"/>
    <lineage>
        <taxon>Archaea</taxon>
        <taxon>Methanobacteriati</taxon>
        <taxon>Methanobacteriota</taxon>
        <taxon>Stenosarchaea group</taxon>
        <taxon>Halobacteria</taxon>
        <taxon>Halobacteriales</taxon>
        <taxon>Halobacteriaceae</taxon>
    </lineage>
</organism>
<dbReference type="SUPFAM" id="SSF47781">
    <property type="entry name" value="RuvA domain 2-like"/>
    <property type="match status" value="1"/>
</dbReference>
<dbReference type="InterPro" id="IPR027417">
    <property type="entry name" value="P-loop_NTPase"/>
</dbReference>
<reference evidence="7 8" key="1">
    <citation type="submission" date="2013-09" db="EMBL/GenBank/DDBJ databases">
        <title>Whole genome sequencing of Halarchaeum acidiphilum strain MH1-52-1.</title>
        <authorList>
            <person name="Shimane Y."/>
            <person name="Minegishi H."/>
            <person name="Nishi S."/>
            <person name="Echigo A."/>
            <person name="Shuto A."/>
            <person name="Konishi M."/>
            <person name="Ito T."/>
            <person name="Ohkuma M."/>
            <person name="Ohta Y."/>
            <person name="Nagano Y."/>
            <person name="Tsubouchi T."/>
            <person name="Mori K."/>
            <person name="Usui K."/>
            <person name="Kamekura M."/>
            <person name="Usami R."/>
            <person name="Takaki Y."/>
            <person name="Hatada Y."/>
        </authorList>
    </citation>
    <scope>NUCLEOTIDE SEQUENCE [LARGE SCALE GENOMIC DNA]</scope>
    <source>
        <strain evidence="7 8">JCM 16109</strain>
    </source>
</reference>
<dbReference type="InterPro" id="IPR000432">
    <property type="entry name" value="DNA_mismatch_repair_MutS_C"/>
</dbReference>
<dbReference type="GO" id="GO:0030983">
    <property type="term" value="F:mismatched DNA binding"/>
    <property type="evidence" value="ECO:0007669"/>
    <property type="project" value="InterPro"/>
</dbReference>
<dbReference type="SUPFAM" id="SSF52540">
    <property type="entry name" value="P-loop containing nucleoside triphosphate hydrolases"/>
    <property type="match status" value="1"/>
</dbReference>
<dbReference type="Gene3D" id="1.10.150.20">
    <property type="entry name" value="5' to 3' exonuclease, C-terminal subdomain"/>
    <property type="match status" value="1"/>
</dbReference>
<feature type="binding site" evidence="4">
    <location>
        <begin position="479"/>
        <end position="486"/>
    </location>
    <ligand>
        <name>ATP</name>
        <dbReference type="ChEBI" id="CHEBI:30616"/>
    </ligand>
</feature>
<dbReference type="GO" id="GO:0005524">
    <property type="term" value="F:ATP binding"/>
    <property type="evidence" value="ECO:0007669"/>
    <property type="project" value="UniProtKB-UniRule"/>
</dbReference>
<dbReference type="eggNOG" id="arCOG02895">
    <property type="taxonomic scope" value="Archaea"/>
</dbReference>
<comment type="function">
    <text evidence="4">Has ATPase and non-specific DNA-binding activities.</text>
</comment>
<evidence type="ECO:0000256" key="5">
    <source>
        <dbReference type="SAM" id="Coils"/>
    </source>
</evidence>
<sequence length="662" mass="69886">MELEDVPGVGAKTAERLRELDEPVETLRRGDVAAVASLPGISTGRAARIVRGAIRARHDDPGGFLATDRAREVSDAVLGLLQERAVTTHAKRRLATLYPTASASRIAEVSAFAERAREREIDPAVLDALADVSPVERPGDVTVRDRCLATADAETYREAQAAFPELSVEVVEDARGLADLARGYASVVALDEAFAGVAVEGDVTVDPRAVEHPEEHVPERTLAFFATNRASLRAAAAVHRRAGVEAPIELDTLEDALDDLAADGSVAGDEELGRLSTAVDDLDAAVSTAESVANDALRGAIEERDVTIEGADLLSLVERGAGVDSLLSRELADEYAAAIGAAREHVADALALRDDEIEIATRIFGDEPTYPVERREEAVSRLREELVAERDRRAAKRKRDLAGRLADLRAGATDLVRDALELDVELAVARFCEEYDCTAAERAGTGFEIEGGRSPLLDVAFDEVEPVDYGVDGVALLSGVNSGGKTSTLDLVAVVVVLAHMGLPVPAESARVPAVEELHYHAKSQGTLDAGAFESTLRDFAALAGGADAKCVLVDELESITEPGASAKIVAGILEALHGAGATGVFVSHLAGEIRGAADYDVDVDGIRAVGLEGGELVVERSPEKDLLARSTPELIVEKLAGESDDPGFYEDLLEKFGADGT</sequence>
<keyword evidence="5" id="KW-0175">Coiled coil</keyword>
<dbReference type="PIRSF" id="PIRSF029254">
    <property type="entry name" value="MutS_C_archaeal"/>
    <property type="match status" value="1"/>
</dbReference>
<dbReference type="PANTHER" id="PTHR11361">
    <property type="entry name" value="DNA MISMATCH REPAIR PROTEIN MUTS FAMILY MEMBER"/>
    <property type="match status" value="1"/>
</dbReference>
<dbReference type="PANTHER" id="PTHR11361:SF125">
    <property type="entry name" value="DNA-BINDING PROTEIN MUTS2"/>
    <property type="match status" value="1"/>
</dbReference>
<dbReference type="SMART" id="SM00534">
    <property type="entry name" value="MUTSac"/>
    <property type="match status" value="1"/>
</dbReference>
<comment type="caution">
    <text evidence="7">The sequence shown here is derived from an EMBL/GenBank/DDBJ whole genome shotgun (WGS) entry which is preliminary data.</text>
</comment>
<dbReference type="GO" id="GO:0016787">
    <property type="term" value="F:hydrolase activity"/>
    <property type="evidence" value="ECO:0007669"/>
    <property type="project" value="UniProtKB-KW"/>
</dbReference>
<dbReference type="InterPro" id="IPR012401">
    <property type="entry name" value="DNA-bd_MutS2_arc"/>
</dbReference>
<dbReference type="Gene3D" id="3.40.50.300">
    <property type="entry name" value="P-loop containing nucleotide triphosphate hydrolases"/>
    <property type="match status" value="1"/>
</dbReference>
<comment type="similarity">
    <text evidence="4">Belongs to the DNA mismatch repair MutS family. Archaeal Muts2 subfamily.</text>
</comment>
<evidence type="ECO:0000256" key="3">
    <source>
        <dbReference type="ARBA" id="ARBA00023125"/>
    </source>
</evidence>
<feature type="domain" description="DNA mismatch repair proteins mutS family" evidence="6">
    <location>
        <begin position="472"/>
        <end position="662"/>
    </location>
</feature>
<keyword evidence="2 4" id="KW-0067">ATP-binding</keyword>
<evidence type="ECO:0000256" key="2">
    <source>
        <dbReference type="ARBA" id="ARBA00022840"/>
    </source>
</evidence>
<feature type="coiled-coil region" evidence="5">
    <location>
        <begin position="372"/>
        <end position="399"/>
    </location>
</feature>
<dbReference type="GO" id="GO:0140664">
    <property type="term" value="F:ATP-dependent DNA damage sensor activity"/>
    <property type="evidence" value="ECO:0007669"/>
    <property type="project" value="InterPro"/>
</dbReference>
<dbReference type="AlphaFoldDB" id="U3A3G1"/>
<dbReference type="InterPro" id="IPR045076">
    <property type="entry name" value="MutS"/>
</dbReference>
<dbReference type="OrthoDB" id="15514at2157"/>
<protein>
    <recommendedName>
        <fullName evidence="4">DNA-binding protein MutS2</fullName>
    </recommendedName>
</protein>
<evidence type="ECO:0000313" key="8">
    <source>
        <dbReference type="Proteomes" id="UP000016986"/>
    </source>
</evidence>
<gene>
    <name evidence="4" type="primary">mutS2</name>
    <name evidence="7" type="ORF">MBEHAL_0949</name>
</gene>
<dbReference type="InterPro" id="IPR010994">
    <property type="entry name" value="RuvA_2-like"/>
</dbReference>
<evidence type="ECO:0000256" key="1">
    <source>
        <dbReference type="ARBA" id="ARBA00022741"/>
    </source>
</evidence>
<evidence type="ECO:0000256" key="4">
    <source>
        <dbReference type="HAMAP-Rule" id="MF_00971"/>
    </source>
</evidence>
<dbReference type="Pfam" id="PF14520">
    <property type="entry name" value="HHH_5"/>
    <property type="match status" value="1"/>
</dbReference>
<comment type="cofactor">
    <cofactor evidence="4">
        <name>a divalent metal cation</name>
        <dbReference type="ChEBI" id="CHEBI:60240"/>
    </cofactor>
</comment>
<keyword evidence="3 4" id="KW-0238">DNA-binding</keyword>
<dbReference type="EMBL" id="BATA01000016">
    <property type="protein sequence ID" value="GAD52189.1"/>
    <property type="molecule type" value="Genomic_DNA"/>
</dbReference>